<dbReference type="CDD" id="cd01647">
    <property type="entry name" value="RT_LTR"/>
    <property type="match status" value="1"/>
</dbReference>
<feature type="non-terminal residue" evidence="4">
    <location>
        <position position="1"/>
    </location>
</feature>
<protein>
    <recommendedName>
        <fullName evidence="2">ribonuclease H</fullName>
        <ecNumber evidence="2">3.1.26.4</ecNumber>
    </recommendedName>
</protein>
<dbReference type="AlphaFoldDB" id="A0ABD0R2Z0"/>
<evidence type="ECO:0000313" key="4">
    <source>
        <dbReference type="EMBL" id="KAL0192688.1"/>
    </source>
</evidence>
<evidence type="ECO:0000313" key="5">
    <source>
        <dbReference type="Proteomes" id="UP001529510"/>
    </source>
</evidence>
<evidence type="ECO:0000256" key="2">
    <source>
        <dbReference type="ARBA" id="ARBA00012180"/>
    </source>
</evidence>
<name>A0ABD0R2Z0_CIRMR</name>
<dbReference type="PROSITE" id="PS50878">
    <property type="entry name" value="RT_POL"/>
    <property type="match status" value="1"/>
</dbReference>
<evidence type="ECO:0000259" key="3">
    <source>
        <dbReference type="PROSITE" id="PS50878"/>
    </source>
</evidence>
<organism evidence="4 5">
    <name type="scientific">Cirrhinus mrigala</name>
    <name type="common">Mrigala</name>
    <dbReference type="NCBI Taxonomy" id="683832"/>
    <lineage>
        <taxon>Eukaryota</taxon>
        <taxon>Metazoa</taxon>
        <taxon>Chordata</taxon>
        <taxon>Craniata</taxon>
        <taxon>Vertebrata</taxon>
        <taxon>Euteleostomi</taxon>
        <taxon>Actinopterygii</taxon>
        <taxon>Neopterygii</taxon>
        <taxon>Teleostei</taxon>
        <taxon>Ostariophysi</taxon>
        <taxon>Cypriniformes</taxon>
        <taxon>Cyprinidae</taxon>
        <taxon>Labeoninae</taxon>
        <taxon>Labeonini</taxon>
        <taxon>Cirrhinus</taxon>
    </lineage>
</organism>
<gene>
    <name evidence="4" type="ORF">M9458_010984</name>
</gene>
<dbReference type="EC" id="3.1.26.4" evidence="2"/>
<keyword evidence="5" id="KW-1185">Reference proteome</keyword>
<dbReference type="InterPro" id="IPR000477">
    <property type="entry name" value="RT_dom"/>
</dbReference>
<dbReference type="Gene3D" id="3.30.70.270">
    <property type="match status" value="1"/>
</dbReference>
<dbReference type="Proteomes" id="UP001529510">
    <property type="component" value="Unassembled WGS sequence"/>
</dbReference>
<evidence type="ECO:0000256" key="1">
    <source>
        <dbReference type="ARBA" id="ARBA00010879"/>
    </source>
</evidence>
<dbReference type="PANTHER" id="PTHR24559">
    <property type="entry name" value="TRANSPOSON TY3-I GAG-POL POLYPROTEIN"/>
    <property type="match status" value="1"/>
</dbReference>
<dbReference type="InterPro" id="IPR043128">
    <property type="entry name" value="Rev_trsase/Diguanyl_cyclase"/>
</dbReference>
<dbReference type="InterPro" id="IPR053134">
    <property type="entry name" value="RNA-dir_DNA_polymerase"/>
</dbReference>
<accession>A0ABD0R2Z0</accession>
<reference evidence="4 5" key="1">
    <citation type="submission" date="2024-05" db="EMBL/GenBank/DDBJ databases">
        <title>Genome sequencing and assembly of Indian major carp, Cirrhinus mrigala (Hamilton, 1822).</title>
        <authorList>
            <person name="Mohindra V."/>
            <person name="Chowdhury L.M."/>
            <person name="Lal K."/>
            <person name="Jena J.K."/>
        </authorList>
    </citation>
    <scope>NUCLEOTIDE SEQUENCE [LARGE SCALE GENOMIC DNA]</scope>
    <source>
        <strain evidence="4">CM1030</strain>
        <tissue evidence="4">Blood</tissue>
    </source>
</reference>
<dbReference type="GO" id="GO:0004523">
    <property type="term" value="F:RNA-DNA hybrid ribonuclease activity"/>
    <property type="evidence" value="ECO:0007669"/>
    <property type="project" value="UniProtKB-EC"/>
</dbReference>
<comment type="similarity">
    <text evidence="1">Belongs to the beta type-B retroviral polymerase family. HERV class-II K(HML-2) pol subfamily.</text>
</comment>
<dbReference type="Gene3D" id="3.10.10.10">
    <property type="entry name" value="HIV Type 1 Reverse Transcriptase, subunit A, domain 1"/>
    <property type="match status" value="1"/>
</dbReference>
<dbReference type="InterPro" id="IPR043502">
    <property type="entry name" value="DNA/RNA_pol_sf"/>
</dbReference>
<comment type="caution">
    <text evidence="4">The sequence shown here is derived from an EMBL/GenBank/DDBJ whole genome shotgun (WGS) entry which is preliminary data.</text>
</comment>
<feature type="non-terminal residue" evidence="4">
    <location>
        <position position="78"/>
    </location>
</feature>
<dbReference type="SUPFAM" id="SSF56672">
    <property type="entry name" value="DNA/RNA polymerases"/>
    <property type="match status" value="1"/>
</dbReference>
<proteinExistence type="inferred from homology"/>
<dbReference type="PANTHER" id="PTHR24559:SF440">
    <property type="entry name" value="RIBONUCLEASE H"/>
    <property type="match status" value="1"/>
</dbReference>
<sequence>AKVFTKLGLHNVYHLVRICEGDEWKTAFNTPAGHYEYLLLPFGLTNAPAVFQALLNDVLRDMVNKFVFVYLDDILIIS</sequence>
<dbReference type="Pfam" id="PF00078">
    <property type="entry name" value="RVT_1"/>
    <property type="match status" value="1"/>
</dbReference>
<dbReference type="EMBL" id="JAMKFB020000005">
    <property type="protein sequence ID" value="KAL0192688.1"/>
    <property type="molecule type" value="Genomic_DNA"/>
</dbReference>
<feature type="domain" description="Reverse transcriptase" evidence="3">
    <location>
        <begin position="1"/>
        <end position="78"/>
    </location>
</feature>